<dbReference type="CDD" id="cd07216">
    <property type="entry name" value="Pat17_PNPLA8_PNPLA9_like3"/>
    <property type="match status" value="1"/>
</dbReference>
<feature type="repeat" description="ANK" evidence="6">
    <location>
        <begin position="1546"/>
        <end position="1568"/>
    </location>
</feature>
<dbReference type="InterPro" id="IPR016035">
    <property type="entry name" value="Acyl_Trfase/lysoPLipase"/>
</dbReference>
<evidence type="ECO:0000313" key="10">
    <source>
        <dbReference type="EMBL" id="RYN16210.1"/>
    </source>
</evidence>
<dbReference type="GO" id="GO:0046486">
    <property type="term" value="P:glycerolipid metabolic process"/>
    <property type="evidence" value="ECO:0007669"/>
    <property type="project" value="UniProtKB-ARBA"/>
</dbReference>
<dbReference type="PROSITE" id="PS50297">
    <property type="entry name" value="ANK_REP_REGION"/>
    <property type="match status" value="17"/>
</dbReference>
<dbReference type="PROSITE" id="PS51635">
    <property type="entry name" value="PNPLA"/>
    <property type="match status" value="1"/>
</dbReference>
<dbReference type="GO" id="GO:0004623">
    <property type="term" value="F:phospholipase A2 activity"/>
    <property type="evidence" value="ECO:0007669"/>
    <property type="project" value="UniProtKB-EC"/>
</dbReference>
<feature type="repeat" description="ANK" evidence="6">
    <location>
        <begin position="1410"/>
        <end position="1434"/>
    </location>
</feature>
<feature type="repeat" description="ANK" evidence="6">
    <location>
        <begin position="1141"/>
        <end position="1165"/>
    </location>
</feature>
<dbReference type="Pfam" id="PF01734">
    <property type="entry name" value="Patatin"/>
    <property type="match status" value="1"/>
</dbReference>
<evidence type="ECO:0000256" key="3">
    <source>
        <dbReference type="ARBA" id="ARBA00023043"/>
    </source>
</evidence>
<keyword evidence="7" id="KW-0802">TPR repeat</keyword>
<feature type="repeat" description="ANK" evidence="6">
    <location>
        <begin position="1039"/>
        <end position="1063"/>
    </location>
</feature>
<dbReference type="Pfam" id="PF00023">
    <property type="entry name" value="Ank"/>
    <property type="match status" value="2"/>
</dbReference>
<dbReference type="SUPFAM" id="SSF48452">
    <property type="entry name" value="TPR-like"/>
    <property type="match status" value="1"/>
</dbReference>
<feature type="repeat" description="ANK" evidence="6">
    <location>
        <begin position="1308"/>
        <end position="1330"/>
    </location>
</feature>
<feature type="repeat" description="ANK" evidence="6">
    <location>
        <begin position="1211"/>
        <end position="1240"/>
    </location>
</feature>
<dbReference type="SUPFAM" id="SSF48403">
    <property type="entry name" value="Ankyrin repeat"/>
    <property type="match status" value="2"/>
</dbReference>
<dbReference type="SMART" id="SM00028">
    <property type="entry name" value="TPR"/>
    <property type="match status" value="5"/>
</dbReference>
<feature type="repeat" description="ANK" evidence="6">
    <location>
        <begin position="1274"/>
        <end position="1296"/>
    </location>
</feature>
<dbReference type="InterPro" id="IPR002110">
    <property type="entry name" value="Ankyrin_rpt"/>
</dbReference>
<dbReference type="InterPro" id="IPR011990">
    <property type="entry name" value="TPR-like_helical_dom_sf"/>
</dbReference>
<dbReference type="InterPro" id="IPR002641">
    <property type="entry name" value="PNPLA_dom"/>
</dbReference>
<sequence>MPGSDLRLLALDGGGVRGLSALMILEQLMEAVDPDAPPKPCDYFDMIGGTSTGGLIAVMLGRLRMSVADCITAYLSLSDRVFRKTRHRVTIKGQVQGRFDAEELARAVKEVVRQQGLPEDELLKDVPEAGCKVFVCATSKETSETVCLTSYKTPRGGSDLLNSVTIWEACRATSAATSFFDPIAVGRFGEQFVDGATGANNPVREVWDQAQLAWGPEPLEVRVKCVVSIGTGVPSLKAFKDDVFNIGQTLAAIATETEQTAERFRREQGLLDSTGRYYRFNVARGLEDIGLEEAKKVKKIAAATRRYISSQEVHGQMQACAGSIAGREYFGEYKTDFSLDGVPRTRQFVDRPGEMAELERVLVPRHQHNGRQRIHVLRGLGGIGKTQLAVEFARRHHRQFSSVLWLDGRSEDILKRSIASCAGRIPQGQIPETSRRYASHSNADVGVVVKDVMAWLARPDNTAWLLIFDNVDREYTAQGGDPDAYDVRRYLSGADHGSVLVTTRLARLEQLGEAQQLGKVSTAQGQAILESWYKRKHDKAESEPLLALLDGLPLAIAQAGAYLQESGVGLAAYLKFYEQQWSELMASDHLADAPLQDYPERSVWTTWAISYQAIRERHEHTANLLLLWSFLDNKDLWYGLFAAACADSLVAARILSGWIGDIASSEIEFSRAIQLLCNYSLVEQGQETGSYAMHAVVHRWALNFHGTQSAMELSQLAVLAVGLAIPSDTAYHCSAGQRRLMPHVQACFPWVVKYAQKWILELSRACETCSGTTQSDEVLLEALYLMGLLCVNQGKLEEADQMYQCALHGQKTVLGPKHKSTLTTMNDLGVLYQDQQQLHKAKLMYKRALRERAIEFGQNETSTLETVNNLATLFEEEGKPDFAERMYIWALRGKEQTLGPNHISTLHTTNNLGALYAKQGKLSEAQRMFERALEGYENSLCNIRIQQYLPALDALENIGNLHAMQGEHCKAYAAFSGAFLALEGHLGLLLGTNKAEVNVNATTSDGWTPLSLAAQTGRTAVVSLLLSTGKVDIDTKNGDSCTPLLLAVQTGYTATVKLLLDTGKVKVNDATTNGWTPLLCAVANGHQEVVKLLLGIDKVDVNARTSYGTTPLSWAAKNGRNAIVKLLLDNDKVEVNAKGRGGYTPLSSAVRNGHTEVVKLLFDTGKVDINEETTTNGQKLLQLAVGSGNKAIVNLLLDKGADVNADGGYGSPLCVASRSGHEQIVKLLLDKSADVNADGRNGSPLYVASESGHEQIVKLLLDTGKVDVNTRATDGWTPLLQAAQNGHGAVVKLLLDTNKVDVNAATSTGSTPLLLAAQKGYEAIVKLLLDTNKVDVNVATSTGSTPLLLAAQKGYKAIVKLLLDTGRVDVDMKTMDGSTPLLWAAQSGHEAVVKLLLDTNKVDVNAATSTGSTPLSWAAQKGYKAIVKLLLDTGKIDVNETTTDGWTPLLWAAQSGHEAVVKLLLDTNKVDVNERTTDGWTPLLWAAQSGHEAVVELLLDTNKVDVNAATSTGSTPLLLAAQKGYKAIVKLLLDTGRVDVDMKTMDGSTPLLWAAQNGREAVVKLLLDTNKVDVNANTIDGWTPLFCAMWNGHEAVVKLLQTQESPFATSLY</sequence>
<dbReference type="PRINTS" id="PR01415">
    <property type="entry name" value="ANKYRIN"/>
</dbReference>
<dbReference type="PROSITE" id="PS50005">
    <property type="entry name" value="TPR"/>
    <property type="match status" value="1"/>
</dbReference>
<keyword evidence="3 6" id="KW-0040">ANK repeat</keyword>
<feature type="repeat" description="ANK" evidence="6">
    <location>
        <begin position="1073"/>
        <end position="1094"/>
    </location>
</feature>
<keyword evidence="4 8" id="KW-0443">Lipid metabolism</keyword>
<accession>A0AB37VY07</accession>
<dbReference type="SUPFAM" id="SSF52540">
    <property type="entry name" value="P-loop containing nucleoside triphosphate hydrolases"/>
    <property type="match status" value="1"/>
</dbReference>
<feature type="repeat" description="TPR" evidence="7">
    <location>
        <begin position="906"/>
        <end position="939"/>
    </location>
</feature>
<dbReference type="InterPro" id="IPR027417">
    <property type="entry name" value="P-loop_NTPase"/>
</dbReference>
<feature type="repeat" description="ANK" evidence="6">
    <location>
        <begin position="1107"/>
        <end position="1130"/>
    </location>
</feature>
<dbReference type="Pfam" id="PF13424">
    <property type="entry name" value="TPR_12"/>
    <property type="match status" value="2"/>
</dbReference>
<name>A0AB37VY07_9PLEO</name>
<evidence type="ECO:0000256" key="5">
    <source>
        <dbReference type="ARBA" id="ARBA00023422"/>
    </source>
</evidence>
<dbReference type="Gene3D" id="1.25.40.20">
    <property type="entry name" value="Ankyrin repeat-containing domain"/>
    <property type="match status" value="7"/>
</dbReference>
<organism evidence="10 11">
    <name type="scientific">Alternaria tenuissima</name>
    <dbReference type="NCBI Taxonomy" id="119927"/>
    <lineage>
        <taxon>Eukaryota</taxon>
        <taxon>Fungi</taxon>
        <taxon>Dikarya</taxon>
        <taxon>Ascomycota</taxon>
        <taxon>Pezizomycotina</taxon>
        <taxon>Dothideomycetes</taxon>
        <taxon>Pleosporomycetidae</taxon>
        <taxon>Pleosporales</taxon>
        <taxon>Pleosporineae</taxon>
        <taxon>Pleosporaceae</taxon>
        <taxon>Alternaria</taxon>
        <taxon>Alternaria sect. Alternaria</taxon>
        <taxon>Alternaria alternata complex</taxon>
    </lineage>
</organism>
<keyword evidence="8" id="KW-0378">Hydrolase</keyword>
<feature type="short sequence motif" description="GXSXG" evidence="8">
    <location>
        <begin position="49"/>
        <end position="53"/>
    </location>
</feature>
<feature type="active site" description="Nucleophile" evidence="8">
    <location>
        <position position="51"/>
    </location>
</feature>
<feature type="repeat" description="ANK" evidence="6">
    <location>
        <begin position="1240"/>
        <end position="1264"/>
    </location>
</feature>
<evidence type="ECO:0000256" key="2">
    <source>
        <dbReference type="ARBA" id="ARBA00022737"/>
    </source>
</evidence>
<proteinExistence type="predicted"/>
<evidence type="ECO:0000256" key="8">
    <source>
        <dbReference type="PROSITE-ProRule" id="PRU01161"/>
    </source>
</evidence>
<evidence type="ECO:0000256" key="7">
    <source>
        <dbReference type="PROSITE-ProRule" id="PRU00339"/>
    </source>
</evidence>
<feature type="repeat" description="ANK" evidence="6">
    <location>
        <begin position="1176"/>
        <end position="1208"/>
    </location>
</feature>
<feature type="repeat" description="ANK" evidence="6">
    <location>
        <begin position="1342"/>
        <end position="1366"/>
    </location>
</feature>
<evidence type="ECO:0000256" key="1">
    <source>
        <dbReference type="ARBA" id="ARBA00013278"/>
    </source>
</evidence>
<feature type="short sequence motif" description="DGA/G" evidence="8">
    <location>
        <begin position="194"/>
        <end position="196"/>
    </location>
</feature>
<dbReference type="InterPro" id="IPR019734">
    <property type="entry name" value="TPR_rpt"/>
</dbReference>
<reference evidence="10" key="1">
    <citation type="submission" date="2017-10" db="EMBL/GenBank/DDBJ databases">
        <authorList>
            <person name="Armitage A.D."/>
            <person name="Barbara D.J."/>
            <person name="Woodhall J.W."/>
            <person name="Sreenivasaprasad S."/>
            <person name="Lane C.R."/>
            <person name="Clarkson J.P."/>
            <person name="Harrison R.J."/>
        </authorList>
    </citation>
    <scope>NUCLEOTIDE SEQUENCE</scope>
    <source>
        <strain evidence="10">FERA 1164</strain>
    </source>
</reference>
<feature type="domain" description="PNPLA" evidence="9">
    <location>
        <begin position="9"/>
        <end position="207"/>
    </location>
</feature>
<evidence type="ECO:0000313" key="11">
    <source>
        <dbReference type="Proteomes" id="UP000292340"/>
    </source>
</evidence>
<dbReference type="SMART" id="SM00248">
    <property type="entry name" value="ANK"/>
    <property type="match status" value="18"/>
</dbReference>
<evidence type="ECO:0000256" key="6">
    <source>
        <dbReference type="PROSITE-ProRule" id="PRU00023"/>
    </source>
</evidence>
<dbReference type="EMBL" id="PDXB01000079">
    <property type="protein sequence ID" value="RYN16210.1"/>
    <property type="molecule type" value="Genomic_DNA"/>
</dbReference>
<protein>
    <recommendedName>
        <fullName evidence="1">phospholipase A2</fullName>
        <ecNumber evidence="1">3.1.1.4</ecNumber>
    </recommendedName>
</protein>
<feature type="repeat" description="ANK" evidence="6">
    <location>
        <begin position="1512"/>
        <end position="1536"/>
    </location>
</feature>
<keyword evidence="8" id="KW-0442">Lipid degradation</keyword>
<feature type="repeat" description="ANK" evidence="6">
    <location>
        <begin position="1005"/>
        <end position="1029"/>
    </location>
</feature>
<keyword evidence="2" id="KW-0677">Repeat</keyword>
<comment type="caution">
    <text evidence="10">The sequence shown here is derived from an EMBL/GenBank/DDBJ whole genome shotgun (WGS) entry which is preliminary data.</text>
</comment>
<dbReference type="InterPro" id="IPR036770">
    <property type="entry name" value="Ankyrin_rpt-contain_sf"/>
</dbReference>
<dbReference type="GO" id="GO:0016042">
    <property type="term" value="P:lipid catabolic process"/>
    <property type="evidence" value="ECO:0007669"/>
    <property type="project" value="UniProtKB-UniRule"/>
</dbReference>
<dbReference type="Pfam" id="PF12796">
    <property type="entry name" value="Ank_2"/>
    <property type="match status" value="6"/>
</dbReference>
<dbReference type="Gene3D" id="1.25.40.10">
    <property type="entry name" value="Tetratricopeptide repeat domain"/>
    <property type="match status" value="1"/>
</dbReference>
<comment type="catalytic activity">
    <reaction evidence="5">
        <text>a 1,2-diacyl-sn-glycero-3-phosphocholine + H2O = a 1-acyl-sn-glycero-3-phosphocholine + a fatty acid + H(+)</text>
        <dbReference type="Rhea" id="RHEA:15801"/>
        <dbReference type="ChEBI" id="CHEBI:15377"/>
        <dbReference type="ChEBI" id="CHEBI:15378"/>
        <dbReference type="ChEBI" id="CHEBI:28868"/>
        <dbReference type="ChEBI" id="CHEBI:57643"/>
        <dbReference type="ChEBI" id="CHEBI:58168"/>
        <dbReference type="EC" id="3.1.1.4"/>
    </reaction>
    <physiologicalReaction direction="left-to-right" evidence="5">
        <dbReference type="Rhea" id="RHEA:15802"/>
    </physiologicalReaction>
</comment>
<dbReference type="EC" id="3.1.1.4" evidence="1"/>
<dbReference type="PANTHER" id="PTHR24198">
    <property type="entry name" value="ANKYRIN REPEAT AND PROTEIN KINASE DOMAIN-CONTAINING PROTEIN"/>
    <property type="match status" value="1"/>
</dbReference>
<dbReference type="PANTHER" id="PTHR24198:SF165">
    <property type="entry name" value="ANKYRIN REPEAT-CONTAINING PROTEIN-RELATED"/>
    <property type="match status" value="1"/>
</dbReference>
<feature type="active site" description="Proton acceptor" evidence="8">
    <location>
        <position position="194"/>
    </location>
</feature>
<dbReference type="Proteomes" id="UP000292340">
    <property type="component" value="Unassembled WGS sequence"/>
</dbReference>
<evidence type="ECO:0000259" key="9">
    <source>
        <dbReference type="PROSITE" id="PS51635"/>
    </source>
</evidence>
<feature type="short sequence motif" description="GXGXXG" evidence="8">
    <location>
        <begin position="13"/>
        <end position="18"/>
    </location>
</feature>
<gene>
    <name evidence="10" type="ORF">AA0115_g12493</name>
</gene>
<feature type="repeat" description="ANK" evidence="6">
    <location>
        <begin position="1376"/>
        <end position="1398"/>
    </location>
</feature>
<dbReference type="PROSITE" id="PS50088">
    <property type="entry name" value="ANK_REPEAT"/>
    <property type="match status" value="17"/>
</dbReference>
<feature type="repeat" description="ANK" evidence="6">
    <location>
        <begin position="1444"/>
        <end position="1466"/>
    </location>
</feature>
<feature type="repeat" description="ANK" evidence="6">
    <location>
        <begin position="1478"/>
        <end position="1500"/>
    </location>
</feature>
<dbReference type="Gene3D" id="3.40.50.300">
    <property type="entry name" value="P-loop containing nucleotide triphosphate hydrolases"/>
    <property type="match status" value="1"/>
</dbReference>
<reference evidence="10" key="2">
    <citation type="journal article" date="2019" name="bioRxiv">
        <title>Genomics, evolutionary history and diagnostics of the Alternaria alternata species group including apple and Asian pear pathotypes.</title>
        <authorList>
            <person name="Armitage A.D."/>
            <person name="Cockerton H.M."/>
            <person name="Sreenivasaprasad S."/>
            <person name="Woodhall J.W."/>
            <person name="Lane C.R."/>
            <person name="Harrison R.J."/>
            <person name="Clarkson J.P."/>
        </authorList>
    </citation>
    <scope>NUCLEOTIDE SEQUENCE</scope>
    <source>
        <strain evidence="10">FERA 1164</strain>
    </source>
</reference>
<evidence type="ECO:0000256" key="4">
    <source>
        <dbReference type="ARBA" id="ARBA00023098"/>
    </source>
</evidence>
<dbReference type="SUPFAM" id="SSF52151">
    <property type="entry name" value="FabD/lysophospholipase-like"/>
    <property type="match status" value="1"/>
</dbReference>
<dbReference type="Gene3D" id="3.40.1090.10">
    <property type="entry name" value="Cytosolic phospholipase A2 catalytic domain"/>
    <property type="match status" value="1"/>
</dbReference>
<dbReference type="Pfam" id="PF13637">
    <property type="entry name" value="Ank_4"/>
    <property type="match status" value="1"/>
</dbReference>